<dbReference type="InterPro" id="IPR036513">
    <property type="entry name" value="STAS_dom_sf"/>
</dbReference>
<evidence type="ECO:0000259" key="7">
    <source>
        <dbReference type="PROSITE" id="PS50801"/>
    </source>
</evidence>
<feature type="transmembrane region" description="Helical" evidence="6">
    <location>
        <begin position="209"/>
        <end position="227"/>
    </location>
</feature>
<dbReference type="EMBL" id="CP000471">
    <property type="protein sequence ID" value="ABK44694.1"/>
    <property type="molecule type" value="Genomic_DNA"/>
</dbReference>
<dbReference type="Pfam" id="PF01740">
    <property type="entry name" value="STAS"/>
    <property type="match status" value="1"/>
</dbReference>
<organism evidence="8 9">
    <name type="scientific">Magnetococcus marinus (strain ATCC BAA-1437 / JCM 17883 / MC-1)</name>
    <dbReference type="NCBI Taxonomy" id="156889"/>
    <lineage>
        <taxon>Bacteria</taxon>
        <taxon>Pseudomonadati</taxon>
        <taxon>Pseudomonadota</taxon>
        <taxon>Magnetococcia</taxon>
        <taxon>Magnetococcales</taxon>
        <taxon>Magnetococcaceae</taxon>
        <taxon>Magnetococcus</taxon>
    </lineage>
</organism>
<feature type="domain" description="STAS" evidence="7">
    <location>
        <begin position="446"/>
        <end position="560"/>
    </location>
</feature>
<evidence type="ECO:0000256" key="1">
    <source>
        <dbReference type="ARBA" id="ARBA00004141"/>
    </source>
</evidence>
<feature type="transmembrane region" description="Helical" evidence="6">
    <location>
        <begin position="80"/>
        <end position="99"/>
    </location>
</feature>
<dbReference type="CDD" id="cd07042">
    <property type="entry name" value="STAS_SulP_like_sulfate_transporter"/>
    <property type="match status" value="1"/>
</dbReference>
<feature type="transmembrane region" description="Helical" evidence="6">
    <location>
        <begin position="185"/>
        <end position="203"/>
    </location>
</feature>
<dbReference type="Pfam" id="PF00916">
    <property type="entry name" value="Sulfate_transp"/>
    <property type="match status" value="1"/>
</dbReference>
<name>A0L9Q1_MAGMM</name>
<gene>
    <name evidence="8" type="ordered locus">Mmc1_2193</name>
</gene>
<reference evidence="9" key="1">
    <citation type="journal article" date="2009" name="Appl. Environ. Microbiol.">
        <title>Complete genome sequence of the chemolithoautotrophic marine magnetotactic coccus strain MC-1.</title>
        <authorList>
            <person name="Schubbe S."/>
            <person name="Williams T.J."/>
            <person name="Xie G."/>
            <person name="Kiss H.E."/>
            <person name="Brettin T.S."/>
            <person name="Martinez D."/>
            <person name="Ross C.A."/>
            <person name="Schuler D."/>
            <person name="Cox B.L."/>
            <person name="Nealson K.H."/>
            <person name="Bazylinski D.A."/>
        </authorList>
    </citation>
    <scope>NUCLEOTIDE SEQUENCE [LARGE SCALE GENOMIC DNA]</scope>
    <source>
        <strain evidence="9">ATCC BAA-1437 / JCM 17883 / MC-1</strain>
    </source>
</reference>
<feature type="transmembrane region" description="Helical" evidence="6">
    <location>
        <begin position="58"/>
        <end position="74"/>
    </location>
</feature>
<dbReference type="AlphaFoldDB" id="A0L9Q1"/>
<feature type="compositionally biased region" description="Basic and acidic residues" evidence="5">
    <location>
        <begin position="597"/>
        <end position="608"/>
    </location>
</feature>
<dbReference type="PANTHER" id="PTHR11814">
    <property type="entry name" value="SULFATE TRANSPORTER"/>
    <property type="match status" value="1"/>
</dbReference>
<evidence type="ECO:0000313" key="9">
    <source>
        <dbReference type="Proteomes" id="UP000002586"/>
    </source>
</evidence>
<dbReference type="Gene3D" id="3.30.750.24">
    <property type="entry name" value="STAS domain"/>
    <property type="match status" value="1"/>
</dbReference>
<dbReference type="PROSITE" id="PS50801">
    <property type="entry name" value="STAS"/>
    <property type="match status" value="1"/>
</dbReference>
<feature type="transmembrane region" description="Helical" evidence="6">
    <location>
        <begin position="361"/>
        <end position="380"/>
    </location>
</feature>
<evidence type="ECO:0000256" key="2">
    <source>
        <dbReference type="ARBA" id="ARBA00022692"/>
    </source>
</evidence>
<evidence type="ECO:0000256" key="4">
    <source>
        <dbReference type="ARBA" id="ARBA00023136"/>
    </source>
</evidence>
<feature type="transmembrane region" description="Helical" evidence="6">
    <location>
        <begin position="33"/>
        <end position="51"/>
    </location>
</feature>
<dbReference type="InterPro" id="IPR002645">
    <property type="entry name" value="STAS_dom"/>
</dbReference>
<keyword evidence="4 6" id="KW-0472">Membrane</keyword>
<dbReference type="KEGG" id="mgm:Mmc1_2193"/>
<proteinExistence type="predicted"/>
<dbReference type="InterPro" id="IPR001902">
    <property type="entry name" value="SLC26A/SulP_fam"/>
</dbReference>
<sequence length="608" mass="66012">MQSSRASFLTLLFPFLSWMKEMNRSTINADLQAGLIGAIVTLPQAVAFAAIAGLPPQYGLYTCMVPAIIAALFGSSKHLVSGPTTAASIVIFAGLSSFATPESEQYVALAITLTFMVGIIQLAMGFARLGALVNFISHSVVVGFTAGAALLIASHQLKHFLGIHLEHGGHFFDLLKEIFSRLDETNLYVLVVGLSTLVVSILTKKFFPRVPYMIVAILFGSVLAYFFNSNIENAKIILAGDVPGNFPIFAMPQLSLDTLKQLAPLALATTLFALTEAVSIGRSLAIKSGQHVHSNQEFIGQGLSNLVGSFFSAYVATGSFNRSGLNYQIGAKTQLSAIVGGLVLLATIPLTAPLASFMPKAVMAAILFLVAWGLIDFHHIRNIFQTSHSDSVVLVTTFGGTLFLELEFAILLGVLLSLVIFLFKTSQPRVLERVPDPRLPKRRFNTDPNLPTCPQMKIIRIDGELFFGAVSHIQETFIRLRTESPEQKHLMLVASGINFLDVAGAELLAQEAHTRRKMGGGLYLLRIKPGVCEPISKGPYLDEISAMNIFESKGEAIHEVYQLLDKDICSQCSSHIFLECGGKPSKHSTDSLNSLDDLYREKPVTNPQ</sequence>
<dbReference type="RefSeq" id="WP_011713816.1">
    <property type="nucleotide sequence ID" value="NC_008576.1"/>
</dbReference>
<feature type="transmembrane region" description="Helical" evidence="6">
    <location>
        <begin position="335"/>
        <end position="355"/>
    </location>
</feature>
<keyword evidence="9" id="KW-1185">Reference proteome</keyword>
<dbReference type="SUPFAM" id="SSF52091">
    <property type="entry name" value="SpoIIaa-like"/>
    <property type="match status" value="1"/>
</dbReference>
<dbReference type="GO" id="GO:0055085">
    <property type="term" value="P:transmembrane transport"/>
    <property type="evidence" value="ECO:0007669"/>
    <property type="project" value="InterPro"/>
</dbReference>
<keyword evidence="3 6" id="KW-1133">Transmembrane helix</keyword>
<evidence type="ECO:0000256" key="5">
    <source>
        <dbReference type="SAM" id="MobiDB-lite"/>
    </source>
</evidence>
<evidence type="ECO:0000256" key="6">
    <source>
        <dbReference type="SAM" id="Phobius"/>
    </source>
</evidence>
<dbReference type="GO" id="GO:0016020">
    <property type="term" value="C:membrane"/>
    <property type="evidence" value="ECO:0007669"/>
    <property type="project" value="UniProtKB-SubCell"/>
</dbReference>
<dbReference type="STRING" id="156889.Mmc1_2193"/>
<feature type="transmembrane region" description="Helical" evidence="6">
    <location>
        <begin position="106"/>
        <end position="126"/>
    </location>
</feature>
<feature type="region of interest" description="Disordered" evidence="5">
    <location>
        <begin position="583"/>
        <end position="608"/>
    </location>
</feature>
<evidence type="ECO:0000256" key="3">
    <source>
        <dbReference type="ARBA" id="ARBA00022989"/>
    </source>
</evidence>
<evidence type="ECO:0000313" key="8">
    <source>
        <dbReference type="EMBL" id="ABK44694.1"/>
    </source>
</evidence>
<feature type="transmembrane region" description="Helical" evidence="6">
    <location>
        <begin position="392"/>
        <end position="423"/>
    </location>
</feature>
<protein>
    <submittedName>
        <fullName evidence="8">Sulfate transporter</fullName>
    </submittedName>
</protein>
<dbReference type="NCBIfam" id="TIGR00815">
    <property type="entry name" value="sulP"/>
    <property type="match status" value="1"/>
</dbReference>
<dbReference type="InterPro" id="IPR011547">
    <property type="entry name" value="SLC26A/SulP_dom"/>
</dbReference>
<reference evidence="8 9" key="2">
    <citation type="journal article" date="2012" name="Int. J. Syst. Evol. Microbiol.">
        <title>Magnetococcus marinus gen. nov., sp. nov., a marine, magnetotactic bacterium that represents a novel lineage (Magnetococcaceae fam. nov.; Magnetococcales ord. nov.) at the base of the Alphaproteobacteria.</title>
        <authorList>
            <person name="Bazylinski D.A."/>
            <person name="Williams T.J."/>
            <person name="Lefevre C.T."/>
            <person name="Berg R.J."/>
            <person name="Zhang C.L."/>
            <person name="Bowser S.S."/>
            <person name="Dean A.J."/>
            <person name="Beveridge T.J."/>
        </authorList>
    </citation>
    <scope>NUCLEOTIDE SEQUENCE [LARGE SCALE GENOMIC DNA]</scope>
    <source>
        <strain evidence="9">ATCC BAA-1437 / JCM 17883 / MC-1</strain>
    </source>
</reference>
<dbReference type="Proteomes" id="UP000002586">
    <property type="component" value="Chromosome"/>
</dbReference>
<dbReference type="OrthoDB" id="9769739at2"/>
<dbReference type="eggNOG" id="COG0659">
    <property type="taxonomic scope" value="Bacteria"/>
</dbReference>
<dbReference type="HOGENOM" id="CLU_003182_13_1_5"/>
<comment type="subcellular location">
    <subcellularLocation>
        <location evidence="1">Membrane</location>
        <topology evidence="1">Multi-pass membrane protein</topology>
    </subcellularLocation>
</comment>
<keyword evidence="2 6" id="KW-0812">Transmembrane</keyword>
<feature type="transmembrane region" description="Helical" evidence="6">
    <location>
        <begin position="132"/>
        <end position="153"/>
    </location>
</feature>
<accession>A0L9Q1</accession>